<dbReference type="EMBL" id="CAJVPV010022923">
    <property type="protein sequence ID" value="CAG8722228.1"/>
    <property type="molecule type" value="Genomic_DNA"/>
</dbReference>
<sequence>DDTASYKTNSDNTPEQIESISENISNSDIYQETNIQYSEPPICTESRPSEDKKIDESLNRVHKETVSKEIRERNREKKIQVQNLSSNNNSPALRECLSESCDIKNIPNTSLPVEDLDDSDEIELTKNQNIEQDLL</sequence>
<dbReference type="Proteomes" id="UP000789342">
    <property type="component" value="Unassembled WGS sequence"/>
</dbReference>
<feature type="region of interest" description="Disordered" evidence="1">
    <location>
        <begin position="107"/>
        <end position="135"/>
    </location>
</feature>
<proteinExistence type="predicted"/>
<feature type="compositionally biased region" description="Basic and acidic residues" evidence="1">
    <location>
        <begin position="65"/>
        <end position="79"/>
    </location>
</feature>
<protein>
    <submittedName>
        <fullName evidence="2">5834_t:CDS:1</fullName>
    </submittedName>
</protein>
<accession>A0A9N9I5X8</accession>
<gene>
    <name evidence="2" type="ORF">AMORRO_LOCUS13414</name>
</gene>
<dbReference type="AlphaFoldDB" id="A0A9N9I5X8"/>
<keyword evidence="3" id="KW-1185">Reference proteome</keyword>
<feature type="region of interest" description="Disordered" evidence="1">
    <location>
        <begin position="65"/>
        <end position="92"/>
    </location>
</feature>
<evidence type="ECO:0000256" key="1">
    <source>
        <dbReference type="SAM" id="MobiDB-lite"/>
    </source>
</evidence>
<evidence type="ECO:0000313" key="3">
    <source>
        <dbReference type="Proteomes" id="UP000789342"/>
    </source>
</evidence>
<evidence type="ECO:0000313" key="2">
    <source>
        <dbReference type="EMBL" id="CAG8722228.1"/>
    </source>
</evidence>
<feature type="compositionally biased region" description="Polar residues" evidence="1">
    <location>
        <begin position="80"/>
        <end position="91"/>
    </location>
</feature>
<feature type="region of interest" description="Disordered" evidence="1">
    <location>
        <begin position="37"/>
        <end position="56"/>
    </location>
</feature>
<reference evidence="2" key="1">
    <citation type="submission" date="2021-06" db="EMBL/GenBank/DDBJ databases">
        <authorList>
            <person name="Kallberg Y."/>
            <person name="Tangrot J."/>
            <person name="Rosling A."/>
        </authorList>
    </citation>
    <scope>NUCLEOTIDE SEQUENCE</scope>
    <source>
        <strain evidence="2">CL551</strain>
    </source>
</reference>
<feature type="non-terminal residue" evidence="2">
    <location>
        <position position="1"/>
    </location>
</feature>
<organism evidence="2 3">
    <name type="scientific">Acaulospora morrowiae</name>
    <dbReference type="NCBI Taxonomy" id="94023"/>
    <lineage>
        <taxon>Eukaryota</taxon>
        <taxon>Fungi</taxon>
        <taxon>Fungi incertae sedis</taxon>
        <taxon>Mucoromycota</taxon>
        <taxon>Glomeromycotina</taxon>
        <taxon>Glomeromycetes</taxon>
        <taxon>Diversisporales</taxon>
        <taxon>Acaulosporaceae</taxon>
        <taxon>Acaulospora</taxon>
    </lineage>
</organism>
<feature type="compositionally biased region" description="Polar residues" evidence="1">
    <location>
        <begin position="125"/>
        <end position="135"/>
    </location>
</feature>
<feature type="compositionally biased region" description="Basic and acidic residues" evidence="1">
    <location>
        <begin position="47"/>
        <end position="56"/>
    </location>
</feature>
<name>A0A9N9I5X8_9GLOM</name>
<comment type="caution">
    <text evidence="2">The sequence shown here is derived from an EMBL/GenBank/DDBJ whole genome shotgun (WGS) entry which is preliminary data.</text>
</comment>